<feature type="domain" description="PspC-related transmembrane region" evidence="8">
    <location>
        <begin position="215"/>
        <end position="321"/>
    </location>
</feature>
<gene>
    <name evidence="10" type="ORF">GJV76_13960</name>
</gene>
<evidence type="ECO:0000256" key="2">
    <source>
        <dbReference type="ARBA" id="ARBA00022475"/>
    </source>
</evidence>
<feature type="transmembrane region" description="Helical" evidence="6">
    <location>
        <begin position="301"/>
        <end position="325"/>
    </location>
</feature>
<evidence type="ECO:0000259" key="8">
    <source>
        <dbReference type="Pfam" id="PF22571"/>
    </source>
</evidence>
<dbReference type="RefSeq" id="WP_155093217.1">
    <property type="nucleotide sequence ID" value="NZ_CP102754.1"/>
</dbReference>
<keyword evidence="4 6" id="KW-1133">Transmembrane helix</keyword>
<dbReference type="InterPro" id="IPR054319">
    <property type="entry name" value="PspC-rel_ToastRack"/>
</dbReference>
<evidence type="ECO:0000256" key="1">
    <source>
        <dbReference type="ARBA" id="ARBA00004162"/>
    </source>
</evidence>
<evidence type="ECO:0000256" key="6">
    <source>
        <dbReference type="SAM" id="Phobius"/>
    </source>
</evidence>
<dbReference type="PANTHER" id="PTHR33885">
    <property type="entry name" value="PHAGE SHOCK PROTEIN C"/>
    <property type="match status" value="1"/>
</dbReference>
<feature type="transmembrane region" description="Helical" evidence="6">
    <location>
        <begin position="220"/>
        <end position="245"/>
    </location>
</feature>
<evidence type="ECO:0000259" key="9">
    <source>
        <dbReference type="Pfam" id="PF22744"/>
    </source>
</evidence>
<evidence type="ECO:0000313" key="11">
    <source>
        <dbReference type="Proteomes" id="UP000438760"/>
    </source>
</evidence>
<keyword evidence="11" id="KW-1185">Reference proteome</keyword>
<dbReference type="OrthoDB" id="5772680at2"/>
<dbReference type="Pfam" id="PF22571">
    <property type="entry name" value="LiaI-LiaF-TM_PspC"/>
    <property type="match status" value="1"/>
</dbReference>
<organism evidence="10 11">
    <name type="scientific">Myroides albus</name>
    <dbReference type="NCBI Taxonomy" id="2562892"/>
    <lineage>
        <taxon>Bacteria</taxon>
        <taxon>Pseudomonadati</taxon>
        <taxon>Bacteroidota</taxon>
        <taxon>Flavobacteriia</taxon>
        <taxon>Flavobacteriales</taxon>
        <taxon>Flavobacteriaceae</taxon>
        <taxon>Myroides</taxon>
    </lineage>
</organism>
<protein>
    <submittedName>
        <fullName evidence="10">PspC domain-containing protein</fullName>
    </submittedName>
</protein>
<dbReference type="Pfam" id="PF22744">
    <property type="entry name" value="Toast-rack_PspC-Cterm"/>
    <property type="match status" value="1"/>
</dbReference>
<dbReference type="Pfam" id="PF04024">
    <property type="entry name" value="PspC"/>
    <property type="match status" value="1"/>
</dbReference>
<comment type="caution">
    <text evidence="10">The sequence shown here is derived from an EMBL/GenBank/DDBJ whole genome shotgun (WGS) entry which is preliminary data.</text>
</comment>
<evidence type="ECO:0000259" key="7">
    <source>
        <dbReference type="Pfam" id="PF04024"/>
    </source>
</evidence>
<feature type="domain" description="PspC-related ToastRack" evidence="9">
    <location>
        <begin position="382"/>
        <end position="501"/>
    </location>
</feature>
<dbReference type="InterPro" id="IPR007168">
    <property type="entry name" value="Phageshock_PspC_N"/>
</dbReference>
<evidence type="ECO:0000256" key="4">
    <source>
        <dbReference type="ARBA" id="ARBA00022989"/>
    </source>
</evidence>
<sequence length="501" mass="57614">MNKTLTINIAGLVFHIDENAYQKLDSYLKAIKNSLLKEEQDEIIHDIEIRIAELFSENISDKNQVITIADVDTVINIMGKPEDYNYGEEETTSENHYTFTTSKKLYRDSKKGILGGVLAGLSHYLRIDLLWLRIIFLILVLFYGTGILLYFIFWIVVPKAKTTSQILEMEREPININTIEKKVKDNINYVANKISEVDYDKIKTETEKVGQKSAKWFKNLFGVFIIALSSTILFAIIVAGITTYVNKETIIREGIANHIPFFNDAMFSFTLSTLLVFMIAALPFIGLLLIGLRLIYTNIRYVFATLLGLFIVWLIAIVAFALPFLKMENYNSYYTSEKTAQIAEVSNKINIDFPQTEVLNITLVKPSFFESDNAEIIQHLSEKNIVQVPITFEIIPSFQEYIYIKIEGDFSKTVSTKNKTLVNTPEIEQIQTKKIQDNLIISDTYLSDESKQLKLYIYLPIGKSVYIDNKTRELLGNEKELFKPNHIYQMKENKVMECIDC</sequence>
<dbReference type="EMBL" id="WMJX01000051">
    <property type="protein sequence ID" value="MTG99218.1"/>
    <property type="molecule type" value="Genomic_DNA"/>
</dbReference>
<dbReference type="InterPro" id="IPR052027">
    <property type="entry name" value="PspC"/>
</dbReference>
<keyword evidence="5 6" id="KW-0472">Membrane</keyword>
<dbReference type="AlphaFoldDB" id="A0A6I3LKS2"/>
<proteinExistence type="predicted"/>
<feature type="transmembrane region" description="Helical" evidence="6">
    <location>
        <begin position="265"/>
        <end position="289"/>
    </location>
</feature>
<keyword evidence="2" id="KW-1003">Cell membrane</keyword>
<feature type="transmembrane region" description="Helical" evidence="6">
    <location>
        <begin position="130"/>
        <end position="157"/>
    </location>
</feature>
<accession>A0A6I3LKS2</accession>
<evidence type="ECO:0000313" key="10">
    <source>
        <dbReference type="EMBL" id="MTG99218.1"/>
    </source>
</evidence>
<dbReference type="Proteomes" id="UP000438760">
    <property type="component" value="Unassembled WGS sequence"/>
</dbReference>
<dbReference type="GO" id="GO:0005886">
    <property type="term" value="C:plasma membrane"/>
    <property type="evidence" value="ECO:0007669"/>
    <property type="project" value="UniProtKB-SubCell"/>
</dbReference>
<feature type="domain" description="Phage shock protein PspC N-terminal" evidence="7">
    <location>
        <begin position="103"/>
        <end position="160"/>
    </location>
</feature>
<keyword evidence="3 6" id="KW-0812">Transmembrane</keyword>
<evidence type="ECO:0000256" key="3">
    <source>
        <dbReference type="ARBA" id="ARBA00022692"/>
    </source>
</evidence>
<dbReference type="InterPro" id="IPR054321">
    <property type="entry name" value="PspC-rel_TM"/>
</dbReference>
<dbReference type="PANTHER" id="PTHR33885:SF3">
    <property type="entry name" value="PHAGE SHOCK PROTEIN C"/>
    <property type="match status" value="1"/>
</dbReference>
<reference evidence="10 11" key="1">
    <citation type="submission" date="2019-11" db="EMBL/GenBank/DDBJ databases">
        <title>Genome of Strain BIT-d1.</title>
        <authorList>
            <person name="Yang Y."/>
        </authorList>
    </citation>
    <scope>NUCLEOTIDE SEQUENCE [LARGE SCALE GENOMIC DNA]</scope>
    <source>
        <strain evidence="10 11">BIT-d1</strain>
    </source>
</reference>
<name>A0A6I3LKS2_9FLAO</name>
<evidence type="ECO:0000256" key="5">
    <source>
        <dbReference type="ARBA" id="ARBA00023136"/>
    </source>
</evidence>
<comment type="subcellular location">
    <subcellularLocation>
        <location evidence="1">Cell membrane</location>
        <topology evidence="1">Single-pass membrane protein</topology>
    </subcellularLocation>
</comment>